<evidence type="ECO:0000313" key="1">
    <source>
        <dbReference type="EMBL" id="CRZ02056.1"/>
    </source>
</evidence>
<dbReference type="InterPro" id="IPR036691">
    <property type="entry name" value="Endo/exonu/phosph_ase_sf"/>
</dbReference>
<sequence>MKRYFCATPSPKELALGRKMPRTTEFSQKDGTPKFFMTFNLNSLNARLKNGNLLSLCNFIREKNVDFISFQEVSTVGYVLCNSPDIFLRSGCQQNRQLNATRFHRSLPIRVRSLGFFKIIWMIMHHFGHSQIKVMQGR</sequence>
<accession>A0A0H5QL27</accession>
<organism evidence="1">
    <name type="scientific">Spongospora subterranea</name>
    <dbReference type="NCBI Taxonomy" id="70186"/>
    <lineage>
        <taxon>Eukaryota</taxon>
        <taxon>Sar</taxon>
        <taxon>Rhizaria</taxon>
        <taxon>Endomyxa</taxon>
        <taxon>Phytomyxea</taxon>
        <taxon>Plasmodiophorida</taxon>
        <taxon>Plasmodiophoridae</taxon>
        <taxon>Spongospora</taxon>
    </lineage>
</organism>
<reference evidence="1" key="1">
    <citation type="submission" date="2015-04" db="EMBL/GenBank/DDBJ databases">
        <title>The genome sequence of the plant pathogenic Rhizarian Plasmodiophora brassicae reveals insights in its biotrophic life cycle and the origin of chitin synthesis.</title>
        <authorList>
            <person name="Schwelm A."/>
            <person name="Fogelqvist J."/>
            <person name="Knaust A."/>
            <person name="Julke S."/>
            <person name="Lilja T."/>
            <person name="Dhandapani V."/>
            <person name="Bonilla-Rosso G."/>
            <person name="Karlsson M."/>
            <person name="Shevchenko A."/>
            <person name="Choi S.R."/>
            <person name="Kim H.G."/>
            <person name="Park J.Y."/>
            <person name="Lim Y.P."/>
            <person name="Ludwig-Muller J."/>
            <person name="Dixelius C."/>
        </authorList>
    </citation>
    <scope>NUCLEOTIDE SEQUENCE</scope>
    <source>
        <tissue evidence="1">Potato root galls</tissue>
    </source>
</reference>
<protein>
    <recommendedName>
        <fullName evidence="2">Endonuclease/exonuclease/phosphatase domain-containing protein</fullName>
    </recommendedName>
</protein>
<name>A0A0H5QL27_9EUKA</name>
<dbReference type="SUPFAM" id="SSF56219">
    <property type="entry name" value="DNase I-like"/>
    <property type="match status" value="1"/>
</dbReference>
<proteinExistence type="predicted"/>
<dbReference type="AlphaFoldDB" id="A0A0H5QL27"/>
<dbReference type="Gene3D" id="3.60.10.10">
    <property type="entry name" value="Endonuclease/exonuclease/phosphatase"/>
    <property type="match status" value="1"/>
</dbReference>
<dbReference type="EMBL" id="HACM01001614">
    <property type="protein sequence ID" value="CRZ02056.1"/>
    <property type="molecule type" value="Transcribed_RNA"/>
</dbReference>
<evidence type="ECO:0008006" key="2">
    <source>
        <dbReference type="Google" id="ProtNLM"/>
    </source>
</evidence>